<reference evidence="10" key="1">
    <citation type="submission" date="2016-01" db="EMBL/GenBank/DDBJ databases">
        <authorList>
            <person name="Peeters C."/>
        </authorList>
    </citation>
    <scope>NUCLEOTIDE SEQUENCE</scope>
    <source>
        <strain evidence="10">LMG 29322</strain>
    </source>
</reference>
<dbReference type="InterPro" id="IPR036527">
    <property type="entry name" value="SCP2_sterol-bd_dom_sf"/>
</dbReference>
<name>A0A158A237_9BURK</name>
<evidence type="ECO:0000256" key="4">
    <source>
        <dbReference type="ARBA" id="ARBA00022833"/>
    </source>
</evidence>
<evidence type="ECO:0000313" key="11">
    <source>
        <dbReference type="Proteomes" id="UP000054851"/>
    </source>
</evidence>
<dbReference type="Pfam" id="PF14864">
    <property type="entry name" value="Alkyl_sulf_C"/>
    <property type="match status" value="1"/>
</dbReference>
<evidence type="ECO:0000259" key="9">
    <source>
        <dbReference type="SMART" id="SM00849"/>
    </source>
</evidence>
<dbReference type="GO" id="GO:0046872">
    <property type="term" value="F:metal ion binding"/>
    <property type="evidence" value="ECO:0007669"/>
    <property type="project" value="UniProtKB-KW"/>
</dbReference>
<keyword evidence="3" id="KW-0378">Hydrolase</keyword>
<dbReference type="AlphaFoldDB" id="A0A158A237"/>
<evidence type="ECO:0000256" key="3">
    <source>
        <dbReference type="ARBA" id="ARBA00022801"/>
    </source>
</evidence>
<dbReference type="EC" id="3.1.6.21" evidence="6"/>
<dbReference type="SMART" id="SM00849">
    <property type="entry name" value="Lactamase_B"/>
    <property type="match status" value="1"/>
</dbReference>
<dbReference type="GO" id="GO:0018909">
    <property type="term" value="P:dodecyl sulfate metabolic process"/>
    <property type="evidence" value="ECO:0007669"/>
    <property type="project" value="InterPro"/>
</dbReference>
<dbReference type="Proteomes" id="UP000054851">
    <property type="component" value="Unassembled WGS sequence"/>
</dbReference>
<dbReference type="InterPro" id="IPR029228">
    <property type="entry name" value="Alkyl_sulf_dimr"/>
</dbReference>
<dbReference type="Gene3D" id="1.25.40.880">
    <property type="entry name" value="Alkyl sulfatase, dimerisation domain"/>
    <property type="match status" value="1"/>
</dbReference>
<proteinExistence type="inferred from homology"/>
<keyword evidence="4" id="KW-0862">Zinc</keyword>
<evidence type="ECO:0000256" key="8">
    <source>
        <dbReference type="ARBA" id="ARBA00075789"/>
    </source>
</evidence>
<evidence type="ECO:0000313" key="10">
    <source>
        <dbReference type="EMBL" id="SAK51815.1"/>
    </source>
</evidence>
<evidence type="ECO:0000256" key="2">
    <source>
        <dbReference type="ARBA" id="ARBA00022723"/>
    </source>
</evidence>
<evidence type="ECO:0000256" key="6">
    <source>
        <dbReference type="ARBA" id="ARBA00066568"/>
    </source>
</evidence>
<dbReference type="InterPro" id="IPR001279">
    <property type="entry name" value="Metallo-B-lactamas"/>
</dbReference>
<dbReference type="GO" id="GO:0018741">
    <property type="term" value="F:linear primary-alkylsulfatase activity"/>
    <property type="evidence" value="ECO:0007669"/>
    <property type="project" value="UniProtKB-EC"/>
</dbReference>
<dbReference type="InterPro" id="IPR038536">
    <property type="entry name" value="Alkyl/aryl-sulf_dimr_sf"/>
</dbReference>
<keyword evidence="11" id="KW-1185">Reference proteome</keyword>
<dbReference type="InterPro" id="IPR044097">
    <property type="entry name" value="Bds1/SdsA1_MBL-fold"/>
</dbReference>
<dbReference type="Gene3D" id="3.60.15.30">
    <property type="entry name" value="Metallo-beta-lactamase domain"/>
    <property type="match status" value="1"/>
</dbReference>
<keyword evidence="2" id="KW-0479">Metal-binding</keyword>
<dbReference type="PANTHER" id="PTHR43223:SF1">
    <property type="entry name" value="ALKYL_ARYL-SULFATASE BDS1"/>
    <property type="match status" value="1"/>
</dbReference>
<dbReference type="GO" id="GO:0046983">
    <property type="term" value="F:protein dimerization activity"/>
    <property type="evidence" value="ECO:0007669"/>
    <property type="project" value="InterPro"/>
</dbReference>
<sequence length="621" mass="69072">MNTRDNVQSETDDIDFQNARRGFIGTIPDAEILDSRGRTVWSLRDYAFLDDPAPAPTVHPNLWRQARLNMEHGLFKVTERIYQVRGFDIANVSFIEGDTGVIVIDPLTVAETAQAALELYRKHRGDRPVTAMIYTHSHADHYGGARGALDETDAHARKVPIIAPRGFMWHTVSENVIAGNAMLRRGMFQAGMSLPKHACGQVDCGIGKGGPMGTVTLIPPNMSIEEEVETHVIDGVKIIFHLALESEAPSEMFMHFPELRALNTAEIGVQTMHNLCPLRGAQVRDARLWSRYLDEALDRYAPTADVVFAQHNWPTWGNERIRTYLRQQRDLYKHLHDQTVRLMNHGLTAIEVAEVMKLPDSLASTWANRGFYGAISHNVKAIVQRYLGWYDGNPAHLHALPPEAAGPRYVEYMGGAKAVLEKAREDYARGEYRWVAEVTNHLVFADPSNQEARALCADALEQLGFSAESSTWRNAYLLGAQELRKGAPKLRRRHVSRDLVSVLPLELLLDYFAVRLDGAKAQGECMDIEWSNPDTGECVAMRLENATMTYLPGAVRGVATAKVVLTRAGLTALQTGDGDIADVFVRLVGKGEIKVEGDGGCVVRLLGMLDEFDPMFNVVEP</sequence>
<dbReference type="InterPro" id="IPR052195">
    <property type="entry name" value="Bact_Alkyl/Aryl-Sulfatase"/>
</dbReference>
<organism evidence="10 11">
    <name type="scientific">Caballeronia hypogeia</name>
    <dbReference type="NCBI Taxonomy" id="1777140"/>
    <lineage>
        <taxon>Bacteria</taxon>
        <taxon>Pseudomonadati</taxon>
        <taxon>Pseudomonadota</taxon>
        <taxon>Betaproteobacteria</taxon>
        <taxon>Burkholderiales</taxon>
        <taxon>Burkholderiaceae</taxon>
        <taxon>Caballeronia</taxon>
    </lineage>
</organism>
<gene>
    <name evidence="10" type="ORF">AWB79_01790</name>
</gene>
<dbReference type="InterPro" id="IPR029229">
    <property type="entry name" value="Alkyl_sulf_C"/>
</dbReference>
<dbReference type="FunFam" id="3.60.15.30:FF:000001">
    <property type="entry name" value="Alkyl/aryl-sulfatase BDS1"/>
    <property type="match status" value="1"/>
</dbReference>
<dbReference type="SUPFAM" id="SSF55718">
    <property type="entry name" value="SCP-like"/>
    <property type="match status" value="1"/>
</dbReference>
<comment type="cofactor">
    <cofactor evidence="1">
        <name>Zn(2+)</name>
        <dbReference type="ChEBI" id="CHEBI:29105"/>
    </cofactor>
</comment>
<comment type="caution">
    <text evidence="10">The sequence shown here is derived from an EMBL/GenBank/DDBJ whole genome shotgun (WGS) entry which is preliminary data.</text>
</comment>
<dbReference type="SUPFAM" id="SSF56281">
    <property type="entry name" value="Metallo-hydrolase/oxidoreductase"/>
    <property type="match status" value="1"/>
</dbReference>
<dbReference type="RefSeq" id="WP_061167053.1">
    <property type="nucleotide sequence ID" value="NZ_FCOA02000004.1"/>
</dbReference>
<dbReference type="CDD" id="cd07710">
    <property type="entry name" value="arylsulfatase_Sdsa1-like_MBL-fold"/>
    <property type="match status" value="1"/>
</dbReference>
<comment type="similarity">
    <text evidence="5">Belongs to the metallo-beta-lactamase superfamily. Type III sulfatase family.</text>
</comment>
<dbReference type="Gene3D" id="3.30.1050.10">
    <property type="entry name" value="SCP2 sterol-binding domain"/>
    <property type="match status" value="1"/>
</dbReference>
<evidence type="ECO:0000256" key="7">
    <source>
        <dbReference type="ARBA" id="ARBA00068034"/>
    </source>
</evidence>
<dbReference type="EMBL" id="FCOA02000004">
    <property type="protein sequence ID" value="SAK51815.1"/>
    <property type="molecule type" value="Genomic_DNA"/>
</dbReference>
<dbReference type="Pfam" id="PF00753">
    <property type="entry name" value="Lactamase_B"/>
    <property type="match status" value="1"/>
</dbReference>
<dbReference type="STRING" id="1777140.AWB79_01790"/>
<dbReference type="InterPro" id="IPR036866">
    <property type="entry name" value="RibonucZ/Hydroxyglut_hydro"/>
</dbReference>
<feature type="domain" description="Metallo-beta-lactamase" evidence="9">
    <location>
        <begin position="89"/>
        <end position="311"/>
    </location>
</feature>
<evidence type="ECO:0000256" key="1">
    <source>
        <dbReference type="ARBA" id="ARBA00001947"/>
    </source>
</evidence>
<evidence type="ECO:0000256" key="5">
    <source>
        <dbReference type="ARBA" id="ARBA00033751"/>
    </source>
</evidence>
<dbReference type="PANTHER" id="PTHR43223">
    <property type="entry name" value="ALKYL/ARYL-SULFATASE"/>
    <property type="match status" value="1"/>
</dbReference>
<dbReference type="Pfam" id="PF14863">
    <property type="entry name" value="Alkyl_sulf_dimr"/>
    <property type="match status" value="1"/>
</dbReference>
<accession>A0A158A237</accession>
<dbReference type="OrthoDB" id="9815874at2"/>
<dbReference type="FunFam" id="1.25.40.880:FF:000001">
    <property type="entry name" value="SDS hydrolase SdsA1"/>
    <property type="match status" value="1"/>
</dbReference>
<protein>
    <recommendedName>
        <fullName evidence="7">Linear primary-alkylsulfatase</fullName>
        <ecNumber evidence="6">3.1.6.21</ecNumber>
    </recommendedName>
    <alternativeName>
        <fullName evidence="8">Type III linear primary-alkylsulfatase</fullName>
    </alternativeName>
</protein>